<dbReference type="GO" id="GO:0033314">
    <property type="term" value="P:mitotic DNA replication checkpoint signaling"/>
    <property type="evidence" value="ECO:0007669"/>
    <property type="project" value="TreeGrafter"/>
</dbReference>
<comment type="subcellular location">
    <subcellularLocation>
        <location evidence="1">Nucleus</location>
    </subcellularLocation>
</comment>
<evidence type="ECO:0000256" key="1">
    <source>
        <dbReference type="ARBA" id="ARBA00004123"/>
    </source>
</evidence>
<keyword evidence="5" id="KW-0067">ATP-binding</keyword>
<keyword evidence="7" id="KW-0131">Cell cycle</keyword>
<dbReference type="HOGENOM" id="CLU_447651_0_0_1"/>
<keyword evidence="6" id="KW-0539">Nucleus</keyword>
<evidence type="ECO:0000313" key="10">
    <source>
        <dbReference type="Proteomes" id="UP000000314"/>
    </source>
</evidence>
<keyword evidence="3" id="KW-0547">Nucleotide-binding</keyword>
<dbReference type="EMBL" id="FN392321">
    <property type="protein sequence ID" value="CAY69974.1"/>
    <property type="molecule type" value="Genomic_DNA"/>
</dbReference>
<dbReference type="InterPro" id="IPR004582">
    <property type="entry name" value="Checkpoint_prot_Rad17_Rad24"/>
</dbReference>
<dbReference type="InParanoid" id="C4R3D9"/>
<evidence type="ECO:0000256" key="3">
    <source>
        <dbReference type="ARBA" id="ARBA00022741"/>
    </source>
</evidence>
<evidence type="ECO:0000256" key="2">
    <source>
        <dbReference type="ARBA" id="ARBA00006168"/>
    </source>
</evidence>
<dbReference type="KEGG" id="ppa:PAS_chr3_0046"/>
<proteinExistence type="inferred from homology"/>
<sequence>MDKQHSILSFYSSFNTDVVDLRLGASESRVSSTGVSSTSSNETTDRGVNDRRKVVKINDLLTGNMIKHRKEVTEASETIEETMRNLDPVRDIRNHEIIDLDQEQQNPPPKKNRVSLLSLLDGKGVRDKPTKPIEDTKLLVTLKISSSALKDIQKKIDRQELHTPGVAISNRDPLKPAFSFLNEIQLRAQRALENKHNESGSDCLSSKGMLPPPLKVGDFLTQNVTDEVYNCPRRTLSLPSRANTRNHAVIDFPQALGDLKTEKTNPDPLRATKYHYTTSDFQYHDLTRLVQEQVPDVKRHYGLECLIGLFHDIDFQRKIAHNSSQWIDLFKPTEYKELLFSSDVSTGINDWIQSAFEKLQNMDRTKRKPAHASKKPKRDDNLDDFIVYDDIETIEVELFAPLLIIEGPAGSGKSSSIFTIVERQMKGFVFEINTGESRARKDIGFHLEQIATTKLVKRMTKGYADMLDISVEDFENISNQKGVILFDDCDVDLEDDKDLFITIKNLLEYSHRPIVLTCTDSTKIPPDLIELSTVIQIDRPDEKLLSDYLFIIGCLMRFTIDRPILNELARLQDIRRSLMQLQAICNCKPPEGKIIQVKQVTPNTFEKVVAESNIQQLERYYDSLQDDVMLPTIPNFDSLREEYLEFYASKAIRAGSRKWRPLYKNSKTYLIKYPFSVFQRLSITNTALFTELAPIIRLFARMDVIMDGIRRFLHNPTKILLGLHSR</sequence>
<dbReference type="GO" id="GO:0000077">
    <property type="term" value="P:DNA damage checkpoint signaling"/>
    <property type="evidence" value="ECO:0007669"/>
    <property type="project" value="TreeGrafter"/>
</dbReference>
<dbReference type="OrthoDB" id="10064318at2759"/>
<comment type="similarity">
    <text evidence="2">Belongs to the rad17/RAD24 family.</text>
</comment>
<dbReference type="AlphaFoldDB" id="C4R3D9"/>
<dbReference type="SUPFAM" id="SSF52540">
    <property type="entry name" value="P-loop containing nucleoside triphosphate hydrolases"/>
    <property type="match status" value="1"/>
</dbReference>
<evidence type="ECO:0000256" key="5">
    <source>
        <dbReference type="ARBA" id="ARBA00022840"/>
    </source>
</evidence>
<name>C4R3D9_KOMPG</name>
<dbReference type="GeneID" id="8199332"/>
<protein>
    <submittedName>
        <fullName evidence="9">Protein required for S phase progression and telomere homeostasis, forms an alternative replication</fullName>
    </submittedName>
</protein>
<organism evidence="9 10">
    <name type="scientific">Komagataella phaffii (strain GS115 / ATCC 20864)</name>
    <name type="common">Yeast</name>
    <name type="synonym">Pichia pastoris</name>
    <dbReference type="NCBI Taxonomy" id="644223"/>
    <lineage>
        <taxon>Eukaryota</taxon>
        <taxon>Fungi</taxon>
        <taxon>Dikarya</taxon>
        <taxon>Ascomycota</taxon>
        <taxon>Saccharomycotina</taxon>
        <taxon>Pichiomycetes</taxon>
        <taxon>Pichiales</taxon>
        <taxon>Pichiaceae</taxon>
        <taxon>Komagataella</taxon>
    </lineage>
</organism>
<accession>C4R3D9</accession>
<dbReference type="Gene3D" id="3.40.50.300">
    <property type="entry name" value="P-loop containing nucleotide triphosphate hydrolases"/>
    <property type="match status" value="1"/>
</dbReference>
<keyword evidence="10" id="KW-1185">Reference proteome</keyword>
<evidence type="ECO:0000256" key="8">
    <source>
        <dbReference type="SAM" id="MobiDB-lite"/>
    </source>
</evidence>
<dbReference type="GO" id="GO:0003682">
    <property type="term" value="F:chromatin binding"/>
    <property type="evidence" value="ECO:0007669"/>
    <property type="project" value="TreeGrafter"/>
</dbReference>
<dbReference type="GO" id="GO:0005524">
    <property type="term" value="F:ATP binding"/>
    <property type="evidence" value="ECO:0007669"/>
    <property type="project" value="UniProtKB-KW"/>
</dbReference>
<dbReference type="eggNOG" id="KOG1968">
    <property type="taxonomic scope" value="Eukaryota"/>
</dbReference>
<dbReference type="Proteomes" id="UP000000314">
    <property type="component" value="Chromosome 3"/>
</dbReference>
<keyword evidence="4" id="KW-0227">DNA damage</keyword>
<dbReference type="GO" id="GO:0005634">
    <property type="term" value="C:nucleus"/>
    <property type="evidence" value="ECO:0007669"/>
    <property type="project" value="UniProtKB-SubCell"/>
</dbReference>
<dbReference type="GO" id="GO:0003689">
    <property type="term" value="F:DNA clamp loader activity"/>
    <property type="evidence" value="ECO:0007669"/>
    <property type="project" value="TreeGrafter"/>
</dbReference>
<dbReference type="STRING" id="644223.C4R3D9"/>
<dbReference type="InterPro" id="IPR027417">
    <property type="entry name" value="P-loop_NTPase"/>
</dbReference>
<reference evidence="9 10" key="1">
    <citation type="journal article" date="2009" name="Nat. Biotechnol.">
        <title>Genome sequence of the recombinant protein production host Pichia pastoris.</title>
        <authorList>
            <person name="De Schutter K."/>
            <person name="Lin Y.C."/>
            <person name="Tiels P."/>
            <person name="Van Hecke A."/>
            <person name="Glinka S."/>
            <person name="Weber-Lehmann J."/>
            <person name="Rouze P."/>
            <person name="Van de Peer Y."/>
            <person name="Callewaert N."/>
        </authorList>
    </citation>
    <scope>NUCLEOTIDE SEQUENCE [LARGE SCALE GENOMIC DNA]</scope>
    <source>
        <strain evidence="10">GS115 / ATCC 20864</strain>
    </source>
</reference>
<gene>
    <name evidence="9" type="ordered locus">PAS_chr3_0046</name>
</gene>
<dbReference type="RefSeq" id="XP_002492254.1">
    <property type="nucleotide sequence ID" value="XM_002492209.1"/>
</dbReference>
<dbReference type="GO" id="GO:0006281">
    <property type="term" value="P:DNA repair"/>
    <property type="evidence" value="ECO:0007669"/>
    <property type="project" value="InterPro"/>
</dbReference>
<evidence type="ECO:0000256" key="6">
    <source>
        <dbReference type="ARBA" id="ARBA00023242"/>
    </source>
</evidence>
<evidence type="ECO:0000256" key="4">
    <source>
        <dbReference type="ARBA" id="ARBA00022763"/>
    </source>
</evidence>
<feature type="compositionally biased region" description="Low complexity" evidence="8">
    <location>
        <begin position="26"/>
        <end position="42"/>
    </location>
</feature>
<dbReference type="PANTHER" id="PTHR12172:SF1">
    <property type="entry name" value="P-LOOP CONTAINING NUCLEOSIDE TRIPHOSPHATE HYDROLASES SUPERFAMILY PROTEIN"/>
    <property type="match status" value="1"/>
</dbReference>
<evidence type="ECO:0000256" key="7">
    <source>
        <dbReference type="ARBA" id="ARBA00023306"/>
    </source>
</evidence>
<dbReference type="PANTHER" id="PTHR12172">
    <property type="entry name" value="CELL CYCLE CHECKPOINT PROTEIN RAD17"/>
    <property type="match status" value="1"/>
</dbReference>
<evidence type="ECO:0000313" key="9">
    <source>
        <dbReference type="EMBL" id="CAY69974.1"/>
    </source>
</evidence>
<feature type="region of interest" description="Disordered" evidence="8">
    <location>
        <begin position="26"/>
        <end position="50"/>
    </location>
</feature>